<dbReference type="InterPro" id="IPR001759">
    <property type="entry name" value="PTX_dom"/>
</dbReference>
<comment type="subunit">
    <text evidence="9">Homopentamer. Pentaxin (or pentraxin) have a discoid arrangement of 5 non-covalently bound subunits.</text>
</comment>
<dbReference type="InterPro" id="IPR051005">
    <property type="entry name" value="Pentraxin_domain"/>
</dbReference>
<evidence type="ECO:0000256" key="1">
    <source>
        <dbReference type="ARBA" id="ARBA00004613"/>
    </source>
</evidence>
<dbReference type="Pfam" id="PF00354">
    <property type="entry name" value="Pentaxin"/>
    <property type="match status" value="1"/>
</dbReference>
<dbReference type="PRINTS" id="PR00895">
    <property type="entry name" value="PENTAXIN"/>
</dbReference>
<comment type="similarity">
    <text evidence="7 9">Belongs to the pentraxin family.</text>
</comment>
<evidence type="ECO:0000256" key="8">
    <source>
        <dbReference type="PROSITE-ProRule" id="PRU01172"/>
    </source>
</evidence>
<keyword evidence="5 9" id="KW-0106">Calcium</keyword>
<evidence type="ECO:0000313" key="11">
    <source>
        <dbReference type="EMBL" id="KAG8560322.1"/>
    </source>
</evidence>
<name>A0AAV7AFZ0_ENGPU</name>
<evidence type="ECO:0000256" key="9">
    <source>
        <dbReference type="RuleBase" id="RU362112"/>
    </source>
</evidence>
<proteinExistence type="inferred from homology"/>
<keyword evidence="4" id="KW-0732">Signal</keyword>
<evidence type="ECO:0000256" key="5">
    <source>
        <dbReference type="ARBA" id="ARBA00022837"/>
    </source>
</evidence>
<evidence type="ECO:0000256" key="4">
    <source>
        <dbReference type="ARBA" id="ARBA00022729"/>
    </source>
</evidence>
<gene>
    <name evidence="11" type="ORF">GDO81_014916</name>
</gene>
<dbReference type="EMBL" id="WNYA01000007">
    <property type="protein sequence ID" value="KAG8560322.1"/>
    <property type="molecule type" value="Genomic_DNA"/>
</dbReference>
<evidence type="ECO:0000256" key="7">
    <source>
        <dbReference type="ARBA" id="ARBA00038102"/>
    </source>
</evidence>
<keyword evidence="3 9" id="KW-0479">Metal-binding</keyword>
<keyword evidence="12" id="KW-1185">Reference proteome</keyword>
<dbReference type="GO" id="GO:0046872">
    <property type="term" value="F:metal ion binding"/>
    <property type="evidence" value="ECO:0007669"/>
    <property type="project" value="UniProtKB-KW"/>
</dbReference>
<accession>A0AAV7AFZ0</accession>
<comment type="caution">
    <text evidence="8">Lacks conserved residue(s) required for the propagation of feature annotation.</text>
</comment>
<dbReference type="InterPro" id="IPR013320">
    <property type="entry name" value="ConA-like_dom_sf"/>
</dbReference>
<dbReference type="Proteomes" id="UP000824782">
    <property type="component" value="Unassembled WGS sequence"/>
</dbReference>
<dbReference type="SMART" id="SM00159">
    <property type="entry name" value="PTX"/>
    <property type="match status" value="1"/>
</dbReference>
<keyword evidence="6" id="KW-1015">Disulfide bond</keyword>
<feature type="domain" description="Pentraxin (PTX)" evidence="10">
    <location>
        <begin position="2"/>
        <end position="200"/>
    </location>
</feature>
<evidence type="ECO:0000313" key="12">
    <source>
        <dbReference type="Proteomes" id="UP000824782"/>
    </source>
</evidence>
<dbReference type="PROSITE" id="PS51828">
    <property type="entry name" value="PTX_2"/>
    <property type="match status" value="1"/>
</dbReference>
<dbReference type="Gene3D" id="2.60.120.200">
    <property type="match status" value="1"/>
</dbReference>
<comment type="cofactor">
    <cofactor evidence="9">
        <name>Ca(2+)</name>
        <dbReference type="ChEBI" id="CHEBI:29108"/>
    </cofactor>
    <text evidence="9">Binds 2 calcium ions per subunit.</text>
</comment>
<dbReference type="SUPFAM" id="SSF49899">
    <property type="entry name" value="Concanavalin A-like lectins/glucanases"/>
    <property type="match status" value="1"/>
</dbReference>
<sequence length="206" mass="23762">MREKLFAFPEESSTSYVQIFGDLKGPFTEATVCMRFHSDLTRAYPLFLLATSVTCRAVLLFYYPRSNNQLLLLVNNRQQYYDLQVHNFLEWTSLCVSWSSSALVVWVNEKKYKMDIESSEEIIGDPTIVIGQGRNSCNEFKQSQSFVGEITDVNVWDKSLTDEDMMDYFAAEEMSGNIIDWKTLKFNISGNVQIRPYADPYPCMAL</sequence>
<evidence type="ECO:0000259" key="10">
    <source>
        <dbReference type="PROSITE" id="PS51828"/>
    </source>
</evidence>
<dbReference type="PANTHER" id="PTHR45869:SF7">
    <property type="entry name" value="C-REACTIVE PROTEIN"/>
    <property type="match status" value="1"/>
</dbReference>
<evidence type="ECO:0000256" key="3">
    <source>
        <dbReference type="ARBA" id="ARBA00022723"/>
    </source>
</evidence>
<reference evidence="11" key="1">
    <citation type="thesis" date="2020" institute="ProQuest LLC" country="789 East Eisenhower Parkway, Ann Arbor, MI, USA">
        <title>Comparative Genomics and Chromosome Evolution.</title>
        <authorList>
            <person name="Mudd A.B."/>
        </authorList>
    </citation>
    <scope>NUCLEOTIDE SEQUENCE</scope>
    <source>
        <strain evidence="11">237g6f4</strain>
        <tissue evidence="11">Blood</tissue>
    </source>
</reference>
<keyword evidence="2" id="KW-0964">Secreted</keyword>
<organism evidence="11 12">
    <name type="scientific">Engystomops pustulosus</name>
    <name type="common">Tungara frog</name>
    <name type="synonym">Physalaemus pustulosus</name>
    <dbReference type="NCBI Taxonomy" id="76066"/>
    <lineage>
        <taxon>Eukaryota</taxon>
        <taxon>Metazoa</taxon>
        <taxon>Chordata</taxon>
        <taxon>Craniata</taxon>
        <taxon>Vertebrata</taxon>
        <taxon>Euteleostomi</taxon>
        <taxon>Amphibia</taxon>
        <taxon>Batrachia</taxon>
        <taxon>Anura</taxon>
        <taxon>Neobatrachia</taxon>
        <taxon>Hyloidea</taxon>
        <taxon>Leptodactylidae</taxon>
        <taxon>Leiuperinae</taxon>
        <taxon>Engystomops</taxon>
    </lineage>
</organism>
<comment type="subcellular location">
    <subcellularLocation>
        <location evidence="1 9">Secreted</location>
    </subcellularLocation>
</comment>
<evidence type="ECO:0000256" key="6">
    <source>
        <dbReference type="ARBA" id="ARBA00023157"/>
    </source>
</evidence>
<evidence type="ECO:0000256" key="2">
    <source>
        <dbReference type="ARBA" id="ARBA00022525"/>
    </source>
</evidence>
<protein>
    <recommendedName>
        <fullName evidence="9">Pentraxin family member</fullName>
    </recommendedName>
</protein>
<dbReference type="GO" id="GO:0005576">
    <property type="term" value="C:extracellular region"/>
    <property type="evidence" value="ECO:0007669"/>
    <property type="project" value="UniProtKB-SubCell"/>
</dbReference>
<dbReference type="AlphaFoldDB" id="A0AAV7AFZ0"/>
<dbReference type="PANTHER" id="PTHR45869">
    <property type="entry name" value="C-REACTIVE PROTEIN-RELATED"/>
    <property type="match status" value="1"/>
</dbReference>
<comment type="caution">
    <text evidence="11">The sequence shown here is derived from an EMBL/GenBank/DDBJ whole genome shotgun (WGS) entry which is preliminary data.</text>
</comment>